<protein>
    <submittedName>
        <fullName evidence="1">Uncharacterized protein</fullName>
    </submittedName>
</protein>
<name>A0A1M7TY12_9RHOB</name>
<proteinExistence type="predicted"/>
<dbReference type="STRING" id="1189325.SAMN04488119_11078"/>
<evidence type="ECO:0000313" key="1">
    <source>
        <dbReference type="EMBL" id="SHN75601.1"/>
    </source>
</evidence>
<dbReference type="RefSeq" id="WP_177174516.1">
    <property type="nucleotide sequence ID" value="NZ_FOHL01000010.1"/>
</dbReference>
<dbReference type="Proteomes" id="UP000184066">
    <property type="component" value="Unassembled WGS sequence"/>
</dbReference>
<evidence type="ECO:0000313" key="2">
    <source>
        <dbReference type="Proteomes" id="UP000184066"/>
    </source>
</evidence>
<keyword evidence="2" id="KW-1185">Reference proteome</keyword>
<sequence length="46" mass="4777">MNEKQAWQAPRLTKVEVKAATQGNGKPKNPGDACGYAALGSTAKCS</sequence>
<dbReference type="AlphaFoldDB" id="A0A1M7TY12"/>
<gene>
    <name evidence="1" type="ORF">SAMN05216200_11178</name>
</gene>
<reference evidence="1 2" key="1">
    <citation type="submission" date="2016-12" db="EMBL/GenBank/DDBJ databases">
        <authorList>
            <person name="Song W.-J."/>
            <person name="Kurnit D.M."/>
        </authorList>
    </citation>
    <scope>NUCLEOTIDE SEQUENCE [LARGE SCALE GENOMIC DNA]</scope>
    <source>
        <strain evidence="1 2">CGMCC 1.10808</strain>
    </source>
</reference>
<accession>A0A1M7TY12</accession>
<dbReference type="EMBL" id="FRDL01000011">
    <property type="protein sequence ID" value="SHN75601.1"/>
    <property type="molecule type" value="Genomic_DNA"/>
</dbReference>
<organism evidence="1 2">
    <name type="scientific">Oceanicella actignis</name>
    <dbReference type="NCBI Taxonomy" id="1189325"/>
    <lineage>
        <taxon>Bacteria</taxon>
        <taxon>Pseudomonadati</taxon>
        <taxon>Pseudomonadota</taxon>
        <taxon>Alphaproteobacteria</taxon>
        <taxon>Rhodobacterales</taxon>
        <taxon>Paracoccaceae</taxon>
        <taxon>Oceanicella</taxon>
    </lineage>
</organism>